<dbReference type="AlphaFoldDB" id="A0AAW2WYK2"/>
<evidence type="ECO:0000256" key="1">
    <source>
        <dbReference type="SAM" id="Phobius"/>
    </source>
</evidence>
<proteinExistence type="predicted"/>
<evidence type="ECO:0000259" key="2">
    <source>
        <dbReference type="Pfam" id="PF07727"/>
    </source>
</evidence>
<sequence>MQMDIKNVFLYGDLNETVYMEQPPGYVAHKETQRMVCKLKKAIYGLNKILEHGWINSVVLLVSLVFHGAKQIVRTKGSGMVILAVYVDDIVVVMLMVVLAVVMLLRQDIPTEALRH</sequence>
<reference evidence="3" key="2">
    <citation type="journal article" date="2024" name="Plant">
        <title>Genomic evolution and insights into agronomic trait innovations of Sesamum species.</title>
        <authorList>
            <person name="Miao H."/>
            <person name="Wang L."/>
            <person name="Qu L."/>
            <person name="Liu H."/>
            <person name="Sun Y."/>
            <person name="Le M."/>
            <person name="Wang Q."/>
            <person name="Wei S."/>
            <person name="Zheng Y."/>
            <person name="Lin W."/>
            <person name="Duan Y."/>
            <person name="Cao H."/>
            <person name="Xiong S."/>
            <person name="Wang X."/>
            <person name="Wei L."/>
            <person name="Li C."/>
            <person name="Ma Q."/>
            <person name="Ju M."/>
            <person name="Zhao R."/>
            <person name="Li G."/>
            <person name="Mu C."/>
            <person name="Tian Q."/>
            <person name="Mei H."/>
            <person name="Zhang T."/>
            <person name="Gao T."/>
            <person name="Zhang H."/>
        </authorList>
    </citation>
    <scope>NUCLEOTIDE SEQUENCE</scope>
    <source>
        <strain evidence="3">KEN1</strain>
    </source>
</reference>
<keyword evidence="1" id="KW-0812">Transmembrane</keyword>
<keyword evidence="1" id="KW-1133">Transmembrane helix</keyword>
<evidence type="ECO:0000313" key="3">
    <source>
        <dbReference type="EMBL" id="KAL0446421.1"/>
    </source>
</evidence>
<organism evidence="3">
    <name type="scientific">Sesamum latifolium</name>
    <dbReference type="NCBI Taxonomy" id="2727402"/>
    <lineage>
        <taxon>Eukaryota</taxon>
        <taxon>Viridiplantae</taxon>
        <taxon>Streptophyta</taxon>
        <taxon>Embryophyta</taxon>
        <taxon>Tracheophyta</taxon>
        <taxon>Spermatophyta</taxon>
        <taxon>Magnoliopsida</taxon>
        <taxon>eudicotyledons</taxon>
        <taxon>Gunneridae</taxon>
        <taxon>Pentapetalae</taxon>
        <taxon>asterids</taxon>
        <taxon>lamiids</taxon>
        <taxon>Lamiales</taxon>
        <taxon>Pedaliaceae</taxon>
        <taxon>Sesamum</taxon>
    </lineage>
</organism>
<reference evidence="3" key="1">
    <citation type="submission" date="2020-06" db="EMBL/GenBank/DDBJ databases">
        <authorList>
            <person name="Li T."/>
            <person name="Hu X."/>
            <person name="Zhang T."/>
            <person name="Song X."/>
            <person name="Zhang H."/>
            <person name="Dai N."/>
            <person name="Sheng W."/>
            <person name="Hou X."/>
            <person name="Wei L."/>
        </authorList>
    </citation>
    <scope>NUCLEOTIDE SEQUENCE</scope>
    <source>
        <strain evidence="3">KEN1</strain>
        <tissue evidence="3">Leaf</tissue>
    </source>
</reference>
<dbReference type="Pfam" id="PF07727">
    <property type="entry name" value="RVT_2"/>
    <property type="match status" value="1"/>
</dbReference>
<gene>
    <name evidence="3" type="ORF">Slati_1770000</name>
</gene>
<name>A0AAW2WYK2_9LAMI</name>
<protein>
    <recommendedName>
        <fullName evidence="2">Reverse transcriptase Ty1/copia-type domain-containing protein</fullName>
    </recommendedName>
</protein>
<keyword evidence="1" id="KW-0472">Membrane</keyword>
<feature type="transmembrane region" description="Helical" evidence="1">
    <location>
        <begin position="81"/>
        <end position="105"/>
    </location>
</feature>
<dbReference type="InterPro" id="IPR013103">
    <property type="entry name" value="RVT_2"/>
</dbReference>
<feature type="transmembrane region" description="Helical" evidence="1">
    <location>
        <begin position="49"/>
        <end position="69"/>
    </location>
</feature>
<feature type="domain" description="Reverse transcriptase Ty1/copia-type" evidence="2">
    <location>
        <begin position="2"/>
        <end position="93"/>
    </location>
</feature>
<dbReference type="EMBL" id="JACGWN010000006">
    <property type="protein sequence ID" value="KAL0446421.1"/>
    <property type="molecule type" value="Genomic_DNA"/>
</dbReference>
<accession>A0AAW2WYK2</accession>
<comment type="caution">
    <text evidence="3">The sequence shown here is derived from an EMBL/GenBank/DDBJ whole genome shotgun (WGS) entry which is preliminary data.</text>
</comment>